<evidence type="ECO:0000256" key="1">
    <source>
        <dbReference type="ARBA" id="ARBA00004141"/>
    </source>
</evidence>
<dbReference type="PANTHER" id="PTHR19432">
    <property type="entry name" value="SUGAR TRANSPORTER"/>
    <property type="match status" value="1"/>
</dbReference>
<dbReference type="GO" id="GO:0008506">
    <property type="term" value="F:sucrose:proton symporter activity"/>
    <property type="evidence" value="ECO:0007669"/>
    <property type="project" value="TreeGrafter"/>
</dbReference>
<feature type="transmembrane region" description="Helical" evidence="6">
    <location>
        <begin position="461"/>
        <end position="482"/>
    </location>
</feature>
<accession>A0A1V9ZBK8</accession>
<keyword evidence="4 6" id="KW-1133">Transmembrane helix</keyword>
<comment type="subcellular location">
    <subcellularLocation>
        <location evidence="1">Membrane</location>
        <topology evidence="1">Multi-pass membrane protein</topology>
    </subcellularLocation>
</comment>
<feature type="transmembrane region" description="Helical" evidence="6">
    <location>
        <begin position="303"/>
        <end position="325"/>
    </location>
</feature>
<feature type="transmembrane region" description="Helical" evidence="6">
    <location>
        <begin position="98"/>
        <end position="120"/>
    </location>
</feature>
<protein>
    <submittedName>
        <fullName evidence="7">Glycoside-Pentoside-Hexuronide (GPH):Cation Symporter Family</fullName>
    </submittedName>
</protein>
<keyword evidence="2" id="KW-0813">Transport</keyword>
<evidence type="ECO:0000256" key="5">
    <source>
        <dbReference type="ARBA" id="ARBA00023136"/>
    </source>
</evidence>
<feature type="transmembrane region" description="Helical" evidence="6">
    <location>
        <begin position="494"/>
        <end position="518"/>
    </location>
</feature>
<feature type="transmembrane region" description="Helical" evidence="6">
    <location>
        <begin position="530"/>
        <end position="552"/>
    </location>
</feature>
<dbReference type="PANTHER" id="PTHR19432:SF26">
    <property type="entry name" value="MAJOR FACILITATOR SUPERFAMILY (MFS) PROFILE DOMAIN-CONTAINING PROTEIN"/>
    <property type="match status" value="1"/>
</dbReference>
<feature type="transmembrane region" description="Helical" evidence="6">
    <location>
        <begin position="731"/>
        <end position="753"/>
    </location>
</feature>
<evidence type="ECO:0000313" key="8">
    <source>
        <dbReference type="Proteomes" id="UP000243579"/>
    </source>
</evidence>
<feature type="transmembrane region" description="Helical" evidence="6">
    <location>
        <begin position="361"/>
        <end position="386"/>
    </location>
</feature>
<sequence>MKGTRESTAVTITSPELPEPNAPRCSMAFLLLLCAPRMAIQMAWAAQWAAFGPKLQTQLAPWAVQLIQLIGPTTGLIVYPMIGVFSDSCPSSYGRRRPYLLAGTAATTIVWILMMLTNLIGNNWRTGYTVVLYLLMGIFVNVAQVPASLIIADFAGDHQVTAYSMAQGYSLVGSLLVSGYIAAWGPASDSFEYFLGMLIGVLWVTVLPVLICAKETTHVPEVVLPRAQEIKRGLIAVVDGARHLPKVLRVYCICFVLTQFGYSCYTGNKAQFFGLVVNGGNATDADSCKPRCSPAQKAYNEGVTFAGGLVDTAHAVVGLFFLFALPTLVRKWGARRVFTFALLPQTLIILIVVWHNKIFDAFILSIMAITQNTMFSMGIPVVLHVIGYGESNGLGLFAGALNSANCLGQFLTFALSPALVLTPMTNALPVLLGGIVSTMAHVDDGTYRSMESQLPHCSIPFMLVLAAPRMAIQMAWAAQWAAFSPLLQTQLPSWAVQLIQIIGPTTGLLVYPTIGVFSDNCTSRFGRRRPYLAGGAVATTVVWVLMMFTNFIDESWRTGYIIVLYLLAGVSVNVAQVPASLIIADFAGDRQVTAYSIAQGYSIVGSLLVSGYISLFGPASESFVPFLGMLVVVLWVTVLPVLLFVTELAFAPEIQTQGLKTGFLAVYTGLRYLPKVLRVYCVCFILVEFGYSCYNGNKTQFFGLVVNGGNATGADDCPACPPAQQAFNDGVSFAGGLVDTLHSVVGLVFLFALPFFVRKWGARRVITYAILPQTLLVLIFCWHNKVFDATIVTLTAITQNTIFSMGIPVILHVIGYGETNGLGLFAGALNSANCLGQFITFALSPLLVTSSYSSSLPILLGGLVSLVAFLVAFFKLELRMFSL</sequence>
<name>A0A1V9ZBK8_ACHHY</name>
<keyword evidence="3 6" id="KW-0812">Transmembrane</keyword>
<evidence type="ECO:0000256" key="3">
    <source>
        <dbReference type="ARBA" id="ARBA00022692"/>
    </source>
</evidence>
<dbReference type="Gene3D" id="1.20.1250.20">
    <property type="entry name" value="MFS general substrate transporter like domains"/>
    <property type="match status" value="3"/>
</dbReference>
<keyword evidence="8" id="KW-1185">Reference proteome</keyword>
<proteinExistence type="predicted"/>
<keyword evidence="5 6" id="KW-0472">Membrane</keyword>
<feature type="transmembrane region" description="Helical" evidence="6">
    <location>
        <begin position="193"/>
        <end position="213"/>
    </location>
</feature>
<feature type="transmembrane region" description="Helical" evidence="6">
    <location>
        <begin position="558"/>
        <end position="583"/>
    </location>
</feature>
<feature type="transmembrane region" description="Helical" evidence="6">
    <location>
        <begin position="672"/>
        <end position="691"/>
    </location>
</feature>
<reference evidence="7 8" key="1">
    <citation type="journal article" date="2014" name="Genome Biol. Evol.">
        <title>The secreted proteins of Achlya hypogyna and Thraustotheca clavata identify the ancestral oomycete secretome and reveal gene acquisitions by horizontal gene transfer.</title>
        <authorList>
            <person name="Misner I."/>
            <person name="Blouin N."/>
            <person name="Leonard G."/>
            <person name="Richards T.A."/>
            <person name="Lane C.E."/>
        </authorList>
    </citation>
    <scope>NUCLEOTIDE SEQUENCE [LARGE SCALE GENOMIC DNA]</scope>
    <source>
        <strain evidence="7 8">ATCC 48635</strain>
    </source>
</reference>
<feature type="transmembrane region" description="Helical" evidence="6">
    <location>
        <begin position="132"/>
        <end position="156"/>
    </location>
</feature>
<evidence type="ECO:0000256" key="2">
    <source>
        <dbReference type="ARBA" id="ARBA00022448"/>
    </source>
</evidence>
<feature type="transmembrane region" description="Helical" evidence="6">
    <location>
        <begin position="595"/>
        <end position="617"/>
    </location>
</feature>
<dbReference type="AlphaFoldDB" id="A0A1V9ZBK8"/>
<dbReference type="EMBL" id="JNBR01000332">
    <property type="protein sequence ID" value="OQR95230.1"/>
    <property type="molecule type" value="Genomic_DNA"/>
</dbReference>
<feature type="transmembrane region" description="Helical" evidence="6">
    <location>
        <begin position="62"/>
        <end position="86"/>
    </location>
</feature>
<feature type="transmembrane region" description="Helical" evidence="6">
    <location>
        <begin position="791"/>
        <end position="814"/>
    </location>
</feature>
<dbReference type="Proteomes" id="UP000243579">
    <property type="component" value="Unassembled WGS sequence"/>
</dbReference>
<evidence type="ECO:0000313" key="7">
    <source>
        <dbReference type="EMBL" id="OQR95230.1"/>
    </source>
</evidence>
<feature type="transmembrane region" description="Helical" evidence="6">
    <location>
        <begin position="168"/>
        <end position="187"/>
    </location>
</feature>
<feature type="transmembrane region" description="Helical" evidence="6">
    <location>
        <begin position="821"/>
        <end position="843"/>
    </location>
</feature>
<evidence type="ECO:0000256" key="6">
    <source>
        <dbReference type="SAM" id="Phobius"/>
    </source>
</evidence>
<feature type="transmembrane region" description="Helical" evidence="6">
    <location>
        <begin position="337"/>
        <end position="355"/>
    </location>
</feature>
<organism evidence="7 8">
    <name type="scientific">Achlya hypogyna</name>
    <name type="common">Oomycete</name>
    <name type="synonym">Protoachlya hypogyna</name>
    <dbReference type="NCBI Taxonomy" id="1202772"/>
    <lineage>
        <taxon>Eukaryota</taxon>
        <taxon>Sar</taxon>
        <taxon>Stramenopiles</taxon>
        <taxon>Oomycota</taxon>
        <taxon>Saprolegniomycetes</taxon>
        <taxon>Saprolegniales</taxon>
        <taxon>Achlyaceae</taxon>
        <taxon>Achlya</taxon>
    </lineage>
</organism>
<dbReference type="GO" id="GO:0016020">
    <property type="term" value="C:membrane"/>
    <property type="evidence" value="ECO:0007669"/>
    <property type="project" value="UniProtKB-SubCell"/>
</dbReference>
<feature type="transmembrane region" description="Helical" evidence="6">
    <location>
        <begin position="28"/>
        <end position="50"/>
    </location>
</feature>
<dbReference type="InterPro" id="IPR036259">
    <property type="entry name" value="MFS_trans_sf"/>
</dbReference>
<dbReference type="Pfam" id="PF13347">
    <property type="entry name" value="MFS_2"/>
    <property type="match status" value="2"/>
</dbReference>
<feature type="transmembrane region" description="Helical" evidence="6">
    <location>
        <begin position="393"/>
        <end position="414"/>
    </location>
</feature>
<dbReference type="SUPFAM" id="SSF103473">
    <property type="entry name" value="MFS general substrate transporter"/>
    <property type="match status" value="2"/>
</dbReference>
<gene>
    <name evidence="7" type="ORF">ACHHYP_00192</name>
</gene>
<feature type="transmembrane region" description="Helical" evidence="6">
    <location>
        <begin position="250"/>
        <end position="268"/>
    </location>
</feature>
<feature type="transmembrane region" description="Helical" evidence="6">
    <location>
        <begin position="623"/>
        <end position="651"/>
    </location>
</feature>
<dbReference type="OrthoDB" id="28755at2759"/>
<feature type="transmembrane region" description="Helical" evidence="6">
    <location>
        <begin position="420"/>
        <end position="440"/>
    </location>
</feature>
<feature type="transmembrane region" description="Helical" evidence="6">
    <location>
        <begin position="855"/>
        <end position="874"/>
    </location>
</feature>
<feature type="transmembrane region" description="Helical" evidence="6">
    <location>
        <begin position="765"/>
        <end position="785"/>
    </location>
</feature>
<comment type="caution">
    <text evidence="7">The sequence shown here is derived from an EMBL/GenBank/DDBJ whole genome shotgun (WGS) entry which is preliminary data.</text>
</comment>
<evidence type="ECO:0000256" key="4">
    <source>
        <dbReference type="ARBA" id="ARBA00022989"/>
    </source>
</evidence>